<dbReference type="PANTHER" id="PTHR39087">
    <property type="entry name" value="UPF0104 MEMBRANE PROTEIN MJ1595"/>
    <property type="match status" value="1"/>
</dbReference>
<evidence type="ECO:0000256" key="4">
    <source>
        <dbReference type="ARBA" id="ARBA00022989"/>
    </source>
</evidence>
<dbReference type="Pfam" id="PF03706">
    <property type="entry name" value="LPG_synthase_TM"/>
    <property type="match status" value="1"/>
</dbReference>
<evidence type="ECO:0000256" key="3">
    <source>
        <dbReference type="ARBA" id="ARBA00022692"/>
    </source>
</evidence>
<evidence type="ECO:0000256" key="2">
    <source>
        <dbReference type="ARBA" id="ARBA00022475"/>
    </source>
</evidence>
<feature type="transmembrane region" description="Helical" evidence="6">
    <location>
        <begin position="42"/>
        <end position="62"/>
    </location>
</feature>
<keyword evidence="3 6" id="KW-0812">Transmembrane</keyword>
<keyword evidence="2" id="KW-1003">Cell membrane</keyword>
<protein>
    <submittedName>
        <fullName evidence="7">Flippase-like domain-containing protein</fullName>
    </submittedName>
</protein>
<evidence type="ECO:0000256" key="6">
    <source>
        <dbReference type="SAM" id="Phobius"/>
    </source>
</evidence>
<gene>
    <name evidence="7" type="ORF">HF577_11600</name>
</gene>
<feature type="transmembrane region" description="Helical" evidence="6">
    <location>
        <begin position="12"/>
        <end position="30"/>
    </location>
</feature>
<comment type="subcellular location">
    <subcellularLocation>
        <location evidence="1">Cell membrane</location>
        <topology evidence="1">Multi-pass membrane protein</topology>
    </subcellularLocation>
</comment>
<name>A0ABX1REA1_9PSEU</name>
<feature type="transmembrane region" description="Helical" evidence="6">
    <location>
        <begin position="259"/>
        <end position="279"/>
    </location>
</feature>
<evidence type="ECO:0000256" key="5">
    <source>
        <dbReference type="ARBA" id="ARBA00023136"/>
    </source>
</evidence>
<evidence type="ECO:0000256" key="1">
    <source>
        <dbReference type="ARBA" id="ARBA00004651"/>
    </source>
</evidence>
<dbReference type="EMBL" id="JAAXKY010000029">
    <property type="protein sequence ID" value="NMH77725.1"/>
    <property type="molecule type" value="Genomic_DNA"/>
</dbReference>
<evidence type="ECO:0000313" key="7">
    <source>
        <dbReference type="EMBL" id="NMH77725.1"/>
    </source>
</evidence>
<feature type="transmembrane region" description="Helical" evidence="6">
    <location>
        <begin position="291"/>
        <end position="311"/>
    </location>
</feature>
<feature type="transmembrane region" description="Helical" evidence="6">
    <location>
        <begin position="153"/>
        <end position="174"/>
    </location>
</feature>
<dbReference type="InterPro" id="IPR022791">
    <property type="entry name" value="L-PG_synthase/AglD"/>
</dbReference>
<comment type="caution">
    <text evidence="7">The sequence shown here is derived from an EMBL/GenBank/DDBJ whole genome shotgun (WGS) entry which is preliminary data.</text>
</comment>
<dbReference type="RefSeq" id="WP_169395802.1">
    <property type="nucleotide sequence ID" value="NZ_BAAAJH010000007.1"/>
</dbReference>
<sequence length="351" mass="36885">MLKKHWQTIAHWVVVGVAIGYLAWLVPGLASEASTAIGQLDHLRWGWFLVAVVCGLAPLVLYGELHRQLLRVGGSTLPFTTVQGINFVENAVSTTVPVVGGAGAIVYAIDQLRRRGIDSALASWSVLMAGVLATLCLLVMGVLGLGLSGHVPIALAAVLAAVIILGSIGAWKVVTHPAVLRNTLHLAVMLARWIPGVCHTCRDTWTVRADEVAQRLSTRITLLQPSVGQWLGLTALAASTWVLDFLSLAASVASVGAPVPWGVLLVGFLLVQGSIALQISPGGAGLAETSLLAALVTSGVAAGPAAASVLIYRSITWLGLAMLGWIVYAFWIHTAPLHLHRHAPELSEARS</sequence>
<keyword evidence="8" id="KW-1185">Reference proteome</keyword>
<proteinExistence type="predicted"/>
<feature type="transmembrane region" description="Helical" evidence="6">
    <location>
        <begin position="121"/>
        <end position="147"/>
    </location>
</feature>
<keyword evidence="4 6" id="KW-1133">Transmembrane helix</keyword>
<keyword evidence="5 6" id="KW-0472">Membrane</keyword>
<feature type="transmembrane region" description="Helical" evidence="6">
    <location>
        <begin position="317"/>
        <end position="337"/>
    </location>
</feature>
<organism evidence="7 8">
    <name type="scientific">Pseudonocardia xinjiangensis</name>
    <dbReference type="NCBI Taxonomy" id="75289"/>
    <lineage>
        <taxon>Bacteria</taxon>
        <taxon>Bacillati</taxon>
        <taxon>Actinomycetota</taxon>
        <taxon>Actinomycetes</taxon>
        <taxon>Pseudonocardiales</taxon>
        <taxon>Pseudonocardiaceae</taxon>
        <taxon>Pseudonocardia</taxon>
    </lineage>
</organism>
<dbReference type="Proteomes" id="UP001296706">
    <property type="component" value="Unassembled WGS sequence"/>
</dbReference>
<reference evidence="7 8" key="1">
    <citation type="submission" date="2020-04" db="EMBL/GenBank/DDBJ databases">
        <authorList>
            <person name="Klaysubun C."/>
            <person name="Duangmal K."/>
            <person name="Lipun K."/>
        </authorList>
    </citation>
    <scope>NUCLEOTIDE SEQUENCE [LARGE SCALE GENOMIC DNA]</scope>
    <source>
        <strain evidence="7 8">JCM 11839</strain>
    </source>
</reference>
<dbReference type="PANTHER" id="PTHR39087:SF2">
    <property type="entry name" value="UPF0104 MEMBRANE PROTEIN MJ1595"/>
    <property type="match status" value="1"/>
</dbReference>
<accession>A0ABX1REA1</accession>
<evidence type="ECO:0000313" key="8">
    <source>
        <dbReference type="Proteomes" id="UP001296706"/>
    </source>
</evidence>